<dbReference type="EMBL" id="LIPY01000082">
    <property type="protein sequence ID" value="KWX79955.1"/>
    <property type="molecule type" value="Genomic_DNA"/>
</dbReference>
<name>A0A1H0A4M0_9BACL</name>
<organism evidence="2 4">
    <name type="scientific">Paenibacillus jilunlii</name>
    <dbReference type="NCBI Taxonomy" id="682956"/>
    <lineage>
        <taxon>Bacteria</taxon>
        <taxon>Bacillati</taxon>
        <taxon>Bacillota</taxon>
        <taxon>Bacilli</taxon>
        <taxon>Bacillales</taxon>
        <taxon>Paenibacillaceae</taxon>
        <taxon>Paenibacillus</taxon>
    </lineage>
</organism>
<evidence type="ECO:0000313" key="3">
    <source>
        <dbReference type="Proteomes" id="UP000070252"/>
    </source>
</evidence>
<reference evidence="2 4" key="2">
    <citation type="submission" date="2016-10" db="EMBL/GenBank/DDBJ databases">
        <authorList>
            <person name="de Groot N.N."/>
        </authorList>
    </citation>
    <scope>NUCLEOTIDE SEQUENCE [LARGE SCALE GENOMIC DNA]</scope>
    <source>
        <strain evidence="2 4">CGMCC 1.10239</strain>
    </source>
</reference>
<protein>
    <submittedName>
        <fullName evidence="2">Uncharacterized protein</fullName>
    </submittedName>
</protein>
<accession>A0A1H0A4M0</accession>
<dbReference type="AlphaFoldDB" id="A0A1H0A4M0"/>
<proteinExistence type="predicted"/>
<dbReference type="EMBL" id="FNGM01000034">
    <property type="protein sequence ID" value="SDN28174.1"/>
    <property type="molecule type" value="Genomic_DNA"/>
</dbReference>
<keyword evidence="3" id="KW-1185">Reference proteome</keyword>
<evidence type="ECO:0000313" key="1">
    <source>
        <dbReference type="EMBL" id="KWX79955.1"/>
    </source>
</evidence>
<evidence type="ECO:0000313" key="4">
    <source>
        <dbReference type="Proteomes" id="UP000182783"/>
    </source>
</evidence>
<reference evidence="1 3" key="1">
    <citation type="submission" date="2015-08" db="EMBL/GenBank/DDBJ databases">
        <title>Genome of Paenibacillus jilunlii.</title>
        <authorList>
            <person name="Sant'Anna F.H."/>
            <person name="Ambrosini A."/>
            <person name="Souza R."/>
            <person name="Bach E."/>
            <person name="Fernandes G."/>
            <person name="Balsanelli E."/>
            <person name="Baura V.A."/>
            <person name="Pedrosa F.O."/>
            <person name="Souza E.M."/>
            <person name="Passaglia L."/>
        </authorList>
    </citation>
    <scope>NUCLEOTIDE SEQUENCE [LARGE SCALE GENOMIC DNA]</scope>
    <source>
        <strain evidence="1 3">DSM 23019</strain>
    </source>
</reference>
<dbReference type="Proteomes" id="UP000070252">
    <property type="component" value="Unassembled WGS sequence"/>
</dbReference>
<sequence>MAKRREDINKFTLIETHKRYHKPADKPKPSPYRSYTPMCGCGEREAEWEVYETLQPHCTACKDEAMTSTIKPFVRQLGGFDDAS</sequence>
<gene>
    <name evidence="1" type="ORF">AML91_01950</name>
    <name evidence="2" type="ORF">SAMN05216191_13452</name>
</gene>
<dbReference type="RefSeq" id="WP_062519493.1">
    <property type="nucleotide sequence ID" value="NZ_CP048429.1"/>
</dbReference>
<dbReference type="Proteomes" id="UP000182783">
    <property type="component" value="Unassembled WGS sequence"/>
</dbReference>
<evidence type="ECO:0000313" key="2">
    <source>
        <dbReference type="EMBL" id="SDN28174.1"/>
    </source>
</evidence>